<sequence length="35" mass="4063">MKINEIGNLAFENEVKVKEKGKTVYFAKDISEYLI</sequence>
<name>D6GWI8_PARA5</name>
<protein>
    <submittedName>
        <fullName evidence="1">Uncharacterized protein</fullName>
    </submittedName>
</protein>
<dbReference type="Proteomes" id="UP000009376">
    <property type="component" value="Unassembled WGS sequence"/>
</dbReference>
<evidence type="ECO:0000313" key="2">
    <source>
        <dbReference type="Proteomes" id="UP000009376"/>
    </source>
</evidence>
<reference evidence="2" key="1">
    <citation type="journal article" date="2010" name="Proc. Natl. Acad. Sci. U.S.A.">
        <title>Enigmatic, ultrasmall, uncultivated Archaea.</title>
        <authorList>
            <person name="Baker B.J."/>
            <person name="Comolli L.R."/>
            <person name="Dick G.J."/>
            <person name="Hauser L.J."/>
            <person name="Hyatt D."/>
            <person name="Dill B.D."/>
            <person name="Land M.L."/>
            <person name="Verberkmoes N.C."/>
            <person name="Hettich R.L."/>
            <person name="Banfield J.F."/>
        </authorList>
    </citation>
    <scope>NUCLEOTIDE SEQUENCE [LARGE SCALE GENOMIC DNA]</scope>
</reference>
<dbReference type="AlphaFoldDB" id="D6GWI8"/>
<accession>D6GWI8</accession>
<proteinExistence type="predicted"/>
<dbReference type="EMBL" id="GG745598">
    <property type="protein sequence ID" value="EFD92422.1"/>
    <property type="molecule type" value="Genomic_DNA"/>
</dbReference>
<organism evidence="1 2">
    <name type="scientific">Candidatus Parvarchaeum acidophilus ARMAN-5</name>
    <dbReference type="NCBI Taxonomy" id="662762"/>
    <lineage>
        <taxon>Archaea</taxon>
        <taxon>Candidatus Parvarchaeota</taxon>
        <taxon>Candidatus Parvarchaeum</taxon>
    </lineage>
</organism>
<evidence type="ECO:0000313" key="1">
    <source>
        <dbReference type="EMBL" id="EFD92422.1"/>
    </source>
</evidence>
<gene>
    <name evidence="1" type="ORF">BJBARM5_0865</name>
</gene>